<dbReference type="CDD" id="cd00200">
    <property type="entry name" value="WD40"/>
    <property type="match status" value="1"/>
</dbReference>
<evidence type="ECO:0000256" key="2">
    <source>
        <dbReference type="ARBA" id="ARBA00022737"/>
    </source>
</evidence>
<evidence type="ECO:0008006" key="6">
    <source>
        <dbReference type="Google" id="ProtNLM"/>
    </source>
</evidence>
<dbReference type="PROSITE" id="PS50294">
    <property type="entry name" value="WD_REPEATS_REGION"/>
    <property type="match status" value="4"/>
</dbReference>
<organism evidence="4 5">
    <name type="scientific">Streptomyces chartreusis</name>
    <dbReference type="NCBI Taxonomy" id="1969"/>
    <lineage>
        <taxon>Bacteria</taxon>
        <taxon>Bacillati</taxon>
        <taxon>Actinomycetota</taxon>
        <taxon>Actinomycetes</taxon>
        <taxon>Kitasatosporales</taxon>
        <taxon>Streptomycetaceae</taxon>
        <taxon>Streptomyces</taxon>
    </lineage>
</organism>
<evidence type="ECO:0000256" key="3">
    <source>
        <dbReference type="PROSITE-ProRule" id="PRU00221"/>
    </source>
</evidence>
<dbReference type="InterPro" id="IPR020472">
    <property type="entry name" value="WD40_PAC1"/>
</dbReference>
<dbReference type="InterPro" id="IPR011047">
    <property type="entry name" value="Quinoprotein_ADH-like_sf"/>
</dbReference>
<feature type="repeat" description="WD" evidence="3">
    <location>
        <begin position="230"/>
        <end position="252"/>
    </location>
</feature>
<gene>
    <name evidence="4" type="ORF">HUT05_27895</name>
</gene>
<evidence type="ECO:0000313" key="5">
    <source>
        <dbReference type="Proteomes" id="UP000509418"/>
    </source>
</evidence>
<proteinExistence type="predicted"/>
<protein>
    <recommendedName>
        <fullName evidence="6">WD40 repeat domain-containing protein</fullName>
    </recommendedName>
</protein>
<evidence type="ECO:0000256" key="1">
    <source>
        <dbReference type="ARBA" id="ARBA00022574"/>
    </source>
</evidence>
<feature type="repeat" description="WD" evidence="3">
    <location>
        <begin position="775"/>
        <end position="818"/>
    </location>
</feature>
<evidence type="ECO:0000313" key="4">
    <source>
        <dbReference type="EMBL" id="QKZ20833.1"/>
    </source>
</evidence>
<dbReference type="InterPro" id="IPR015943">
    <property type="entry name" value="WD40/YVTN_repeat-like_dom_sf"/>
</dbReference>
<feature type="repeat" description="WD" evidence="3">
    <location>
        <begin position="115"/>
        <end position="158"/>
    </location>
</feature>
<dbReference type="SMART" id="SM00320">
    <property type="entry name" value="WD40"/>
    <property type="match status" value="8"/>
</dbReference>
<feature type="repeat" description="WD" evidence="3">
    <location>
        <begin position="553"/>
        <end position="587"/>
    </location>
</feature>
<feature type="repeat" description="WD" evidence="3">
    <location>
        <begin position="508"/>
        <end position="551"/>
    </location>
</feature>
<dbReference type="PROSITE" id="PS00678">
    <property type="entry name" value="WD_REPEATS_1"/>
    <property type="match status" value="4"/>
</dbReference>
<dbReference type="PANTHER" id="PTHR22847">
    <property type="entry name" value="WD40 REPEAT PROTEIN"/>
    <property type="match status" value="1"/>
</dbReference>
<dbReference type="EMBL" id="CP056041">
    <property type="protein sequence ID" value="QKZ20833.1"/>
    <property type="molecule type" value="Genomic_DNA"/>
</dbReference>
<dbReference type="PRINTS" id="PR00320">
    <property type="entry name" value="GPROTEINBRPT"/>
</dbReference>
<accession>A0A7H8TBG2</accession>
<sequence length="907" mass="96541">MTDGWADVPDEIRALLSDPAAFFTMDPEQVLGVLGQADDPRSRAVSAAYRASADVHRTASAVQGRQILALDAARLGDAELTVWCQNAAVPGQLAEEWHVEWASGSTADSRLLRTLSGHNAPVTSVATAMVDGRPVAVTGSRDAALRVWDLTAPGLVHELLAGRSDPVSFGAHELLSVATTVVDGHAVALSLHANDDEDEAIQVWDLETGRGAGQLVMIVETTTLDGRRVVLTMEPDRTLRVWDITTGASLHSFRTAVAIGVLEGRHIAVTTSAGPSVQAWDLGTGRRIGECLTVTEAFLLEDRRPFALAGPKGQAMKVWDLTTGRCLSGTELADLDIADARFLPDVAALSRVNDRIVAMVFDHRAEAQLVGDWAADFGEGGAPLRTRQTAVLGARRVALSMGTDKVLRLWDLTTSTAPSDLIPVVRTIPLEEMASVLSPDPADRKDLWDLVAGRRSGTMSKTNTLTDVPRATSRSVELHGRFMSLAADPDGPVTVLNTVDGRPTGRPLIGHTERVCAMDTARTRRGALAVTAGLDRTVRVWNLDTRRQQGEALRGHTEQVWDVAMTVVGGRPMAVTAGNDRTVRLWDCAQHQEDGRRRHGHSGAVHTLATVMVDGDPLVVSASADHTVRTWNLTTGEQVSTSLKARTTAMDTAIVNGHPAVVTASPDAALHILDPFSGKDITPPTASAGGGVLALATTTLDSVPVAVTAGIDRVVRVWDLTTGAALCAPITGHSSRITAIATTMLEGRPVAVTGSWDKSIRVWDLTDGRPAGELMRGHNDWVTAVVTTVIDSMPAAVTRGRDGTVRLWDLTTKKQLSEIALPDAGTGRAIAVTTSPNRQILATTSQESTLRFLDPATGRPSATNHLFPHAINALTATPNGWLAVAFGPDIALLRPRKSLTATTQQFE</sequence>
<dbReference type="SUPFAM" id="SSF50998">
    <property type="entry name" value="Quinoprotein alcohol dehydrogenase-like"/>
    <property type="match status" value="2"/>
</dbReference>
<feature type="repeat" description="WD" evidence="3">
    <location>
        <begin position="598"/>
        <end position="641"/>
    </location>
</feature>
<dbReference type="AlphaFoldDB" id="A0A7H8TBG2"/>
<dbReference type="InterPro" id="IPR001680">
    <property type="entry name" value="WD40_rpt"/>
</dbReference>
<dbReference type="PROSITE" id="PS50082">
    <property type="entry name" value="WD_REPEATS_2"/>
    <property type="match status" value="8"/>
</dbReference>
<feature type="repeat" description="WD" evidence="3">
    <location>
        <begin position="730"/>
        <end position="773"/>
    </location>
</feature>
<dbReference type="SUPFAM" id="SSF50978">
    <property type="entry name" value="WD40 repeat-like"/>
    <property type="match status" value="1"/>
</dbReference>
<keyword evidence="5" id="KW-1185">Reference proteome</keyword>
<dbReference type="RefSeq" id="WP_176576704.1">
    <property type="nucleotide sequence ID" value="NZ_CBDRGH010000079.1"/>
</dbReference>
<dbReference type="Gene3D" id="2.130.10.10">
    <property type="entry name" value="YVTN repeat-like/Quinoprotein amine dehydrogenase"/>
    <property type="match status" value="4"/>
</dbReference>
<dbReference type="InterPro" id="IPR019775">
    <property type="entry name" value="WD40_repeat_CS"/>
</dbReference>
<name>A0A7H8TBG2_STRCX</name>
<reference evidence="4 5" key="1">
    <citation type="submission" date="2020-06" db="EMBL/GenBank/DDBJ databases">
        <title>Genome mining for natural products.</title>
        <authorList>
            <person name="Zhang B."/>
            <person name="Shi J."/>
            <person name="Ge H."/>
        </authorList>
    </citation>
    <scope>NUCLEOTIDE SEQUENCE [LARGE SCALE GENOMIC DNA]</scope>
    <source>
        <strain evidence="4 5">NA02069</strain>
    </source>
</reference>
<dbReference type="Pfam" id="PF00400">
    <property type="entry name" value="WD40"/>
    <property type="match status" value="6"/>
</dbReference>
<keyword evidence="2" id="KW-0677">Repeat</keyword>
<dbReference type="Proteomes" id="UP000509418">
    <property type="component" value="Chromosome"/>
</dbReference>
<dbReference type="PANTHER" id="PTHR22847:SF637">
    <property type="entry name" value="WD REPEAT DOMAIN 5B"/>
    <property type="match status" value="1"/>
</dbReference>
<keyword evidence="1 3" id="KW-0853">WD repeat</keyword>
<dbReference type="InterPro" id="IPR036322">
    <property type="entry name" value="WD40_repeat_dom_sf"/>
</dbReference>
<feature type="repeat" description="WD" evidence="3">
    <location>
        <begin position="707"/>
        <end position="728"/>
    </location>
</feature>